<organism evidence="4 5">
    <name type="scientific">Lysinibacillus mangiferihumi</name>
    <dbReference type="NCBI Taxonomy" id="1130819"/>
    <lineage>
        <taxon>Bacteria</taxon>
        <taxon>Bacillati</taxon>
        <taxon>Bacillota</taxon>
        <taxon>Bacilli</taxon>
        <taxon>Bacillales</taxon>
        <taxon>Bacillaceae</taxon>
        <taxon>Lysinibacillus</taxon>
    </lineage>
</organism>
<dbReference type="PANTHER" id="PTHR33055:SF13">
    <property type="entry name" value="TRANSPOSASE"/>
    <property type="match status" value="1"/>
</dbReference>
<dbReference type="GO" id="GO:0003677">
    <property type="term" value="F:DNA binding"/>
    <property type="evidence" value="ECO:0007669"/>
    <property type="project" value="InterPro"/>
</dbReference>
<keyword evidence="5" id="KW-1185">Reference proteome</keyword>
<feature type="coiled-coil region" evidence="1">
    <location>
        <begin position="15"/>
        <end position="42"/>
    </location>
</feature>
<comment type="caution">
    <text evidence="4">The sequence shown here is derived from an EMBL/GenBank/DDBJ whole genome shotgun (WGS) entry which is preliminary data.</text>
</comment>
<reference evidence="4 5" key="1">
    <citation type="submission" date="2019-04" db="EMBL/GenBank/DDBJ databases">
        <title>Lysinibacillus genome sequencing.</title>
        <authorList>
            <person name="Dunlap C."/>
        </authorList>
    </citation>
    <scope>NUCLEOTIDE SEQUENCE [LARGE SCALE GENOMIC DNA]</scope>
    <source>
        <strain evidence="4 5">CCTCC AB 2010389</strain>
    </source>
</reference>
<proteinExistence type="predicted"/>
<dbReference type="GO" id="GO:0006313">
    <property type="term" value="P:DNA transposition"/>
    <property type="evidence" value="ECO:0007669"/>
    <property type="project" value="InterPro"/>
</dbReference>
<dbReference type="GO" id="GO:0004803">
    <property type="term" value="F:transposase activity"/>
    <property type="evidence" value="ECO:0007669"/>
    <property type="project" value="InterPro"/>
</dbReference>
<dbReference type="EMBL" id="SZPU01000160">
    <property type="protein sequence ID" value="TKI52873.1"/>
    <property type="molecule type" value="Genomic_DNA"/>
</dbReference>
<keyword evidence="1" id="KW-0175">Coiled coil</keyword>
<evidence type="ECO:0000313" key="5">
    <source>
        <dbReference type="Proteomes" id="UP000308744"/>
    </source>
</evidence>
<evidence type="ECO:0000256" key="1">
    <source>
        <dbReference type="SAM" id="Coils"/>
    </source>
</evidence>
<gene>
    <name evidence="4" type="ORF">FC756_26925</name>
</gene>
<feature type="region of interest" description="Disordered" evidence="2">
    <location>
        <begin position="93"/>
        <end position="115"/>
    </location>
</feature>
<dbReference type="Proteomes" id="UP000308744">
    <property type="component" value="Unassembled WGS sequence"/>
</dbReference>
<dbReference type="Pfam" id="PF02371">
    <property type="entry name" value="Transposase_20"/>
    <property type="match status" value="1"/>
</dbReference>
<sequence>MSTPKLTHHHTGEQIATLLEQYKLMQSELATLTEHLIELSKEITDYEYVSSVPGIGDVTMVELLSEVGTLTQYEHPRQLMKLAGLILRENSSGQHKGQNGFLNVAEGNSEPCYSE</sequence>
<dbReference type="PANTHER" id="PTHR33055">
    <property type="entry name" value="TRANSPOSASE FOR INSERTION SEQUENCE ELEMENT IS1111A"/>
    <property type="match status" value="1"/>
</dbReference>
<feature type="domain" description="Transposase IS116/IS110/IS902 C-terminal" evidence="3">
    <location>
        <begin position="47"/>
        <end position="98"/>
    </location>
</feature>
<evidence type="ECO:0000313" key="4">
    <source>
        <dbReference type="EMBL" id="TKI52873.1"/>
    </source>
</evidence>
<accession>A0A4V5TJQ1</accession>
<evidence type="ECO:0000256" key="2">
    <source>
        <dbReference type="SAM" id="MobiDB-lite"/>
    </source>
</evidence>
<dbReference type="AlphaFoldDB" id="A0A4V5TJQ1"/>
<evidence type="ECO:0000259" key="3">
    <source>
        <dbReference type="Pfam" id="PF02371"/>
    </source>
</evidence>
<name>A0A4V5TJQ1_9BACI</name>
<dbReference type="InterPro" id="IPR047650">
    <property type="entry name" value="Transpos_IS110"/>
</dbReference>
<dbReference type="InterPro" id="IPR003346">
    <property type="entry name" value="Transposase_20"/>
</dbReference>
<protein>
    <submittedName>
        <fullName evidence="4">IS110 family transposase</fullName>
    </submittedName>
</protein>